<dbReference type="Proteomes" id="UP000253529">
    <property type="component" value="Unassembled WGS sequence"/>
</dbReference>
<keyword evidence="1" id="KW-0732">Signal</keyword>
<evidence type="ECO:0000313" key="3">
    <source>
        <dbReference type="Proteomes" id="UP000253529"/>
    </source>
</evidence>
<name>A0A366EKQ9_9HYPH</name>
<sequence>MTSMRVLAIAAALTSLSPAAYANDASRCVDVSVPRKAVEAGKGQWIELTADQWEFLRGVYAMNPLTPPGLPYGDKAALARVEGNDGGLVFFLDGNLACTPMAAPKALLALLDAVATATIAHEGSGL</sequence>
<proteinExistence type="predicted"/>
<gene>
    <name evidence="2" type="ORF">DFR50_15122</name>
</gene>
<dbReference type="EMBL" id="QNRK01000051">
    <property type="protein sequence ID" value="RBP02546.1"/>
    <property type="molecule type" value="Genomic_DNA"/>
</dbReference>
<keyword evidence="3" id="KW-1185">Reference proteome</keyword>
<accession>A0A366EKQ9</accession>
<dbReference type="OrthoDB" id="9847439at2"/>
<reference evidence="2 3" key="1">
    <citation type="submission" date="2018-06" db="EMBL/GenBank/DDBJ databases">
        <title>Genomic Encyclopedia of Type Strains, Phase IV (KMG-IV): sequencing the most valuable type-strain genomes for metagenomic binning, comparative biology and taxonomic classification.</title>
        <authorList>
            <person name="Goeker M."/>
        </authorList>
    </citation>
    <scope>NUCLEOTIDE SEQUENCE [LARGE SCALE GENOMIC DNA]</scope>
    <source>
        <strain evidence="2 3">DSM 24875</strain>
    </source>
</reference>
<dbReference type="RefSeq" id="WP_113893400.1">
    <property type="nucleotide sequence ID" value="NZ_QNRK01000051.1"/>
</dbReference>
<evidence type="ECO:0000313" key="2">
    <source>
        <dbReference type="EMBL" id="RBP02546.1"/>
    </source>
</evidence>
<dbReference type="AlphaFoldDB" id="A0A366EKQ9"/>
<feature type="chain" id="PRO_5016842216" evidence="1">
    <location>
        <begin position="23"/>
        <end position="126"/>
    </location>
</feature>
<comment type="caution">
    <text evidence="2">The sequence shown here is derived from an EMBL/GenBank/DDBJ whole genome shotgun (WGS) entry which is preliminary data.</text>
</comment>
<protein>
    <submittedName>
        <fullName evidence="2">Uncharacterized protein</fullName>
    </submittedName>
</protein>
<organism evidence="2 3">
    <name type="scientific">Roseiarcus fermentans</name>
    <dbReference type="NCBI Taxonomy" id="1473586"/>
    <lineage>
        <taxon>Bacteria</taxon>
        <taxon>Pseudomonadati</taxon>
        <taxon>Pseudomonadota</taxon>
        <taxon>Alphaproteobacteria</taxon>
        <taxon>Hyphomicrobiales</taxon>
        <taxon>Roseiarcaceae</taxon>
        <taxon>Roseiarcus</taxon>
    </lineage>
</organism>
<evidence type="ECO:0000256" key="1">
    <source>
        <dbReference type="SAM" id="SignalP"/>
    </source>
</evidence>
<feature type="signal peptide" evidence="1">
    <location>
        <begin position="1"/>
        <end position="22"/>
    </location>
</feature>